<organism evidence="3 4">
    <name type="scientific">Saccharomonospora marina XMU15</name>
    <dbReference type="NCBI Taxonomy" id="882083"/>
    <lineage>
        <taxon>Bacteria</taxon>
        <taxon>Bacillati</taxon>
        <taxon>Actinomycetota</taxon>
        <taxon>Actinomycetes</taxon>
        <taxon>Pseudonocardiales</taxon>
        <taxon>Pseudonocardiaceae</taxon>
        <taxon>Saccharomonospora</taxon>
    </lineage>
</organism>
<dbReference type="FunFam" id="3.40.50.720:FF:000084">
    <property type="entry name" value="Short-chain dehydrogenase reductase"/>
    <property type="match status" value="1"/>
</dbReference>
<sequence>MTRQTTDGGRVALVTGAGRGIGAAVVHRMARSGWNVVATDRCADDPRVPYPLAGREQLAAVAAQHPDKVVDVVADVQDLAALRRAVDIARDRFGGLDAAVAGAGLIAGGKPLWETGESEWEAEWEALFSVGVNGVANLARAAVPALLERPRPRNGRFVALASAAAHHGLWHLAGYNAAKHAVVGLVKGLAHDLRGTGICATAVSPGSTRTDMLEATARLYGLDDVEEFATHQLVDRLLDPDEVAAAVCFLCSPESSAVTGTVVHADGGFTS</sequence>
<dbReference type="CDD" id="cd05233">
    <property type="entry name" value="SDR_c"/>
    <property type="match status" value="1"/>
</dbReference>
<dbReference type="STRING" id="882083.SacmaDRAFT_1195"/>
<dbReference type="OrthoDB" id="4535149at2"/>
<keyword evidence="2" id="KW-0560">Oxidoreductase</keyword>
<dbReference type="PRINTS" id="PR00081">
    <property type="entry name" value="GDHRDH"/>
</dbReference>
<dbReference type="PANTHER" id="PTHR24321">
    <property type="entry name" value="DEHYDROGENASES, SHORT CHAIN"/>
    <property type="match status" value="1"/>
</dbReference>
<comment type="similarity">
    <text evidence="1">Belongs to the short-chain dehydrogenases/reductases (SDR) family.</text>
</comment>
<evidence type="ECO:0000256" key="1">
    <source>
        <dbReference type="ARBA" id="ARBA00006484"/>
    </source>
</evidence>
<dbReference type="InterPro" id="IPR030981">
    <property type="entry name" value="SDR_subfam_2"/>
</dbReference>
<dbReference type="RefSeq" id="WP_009152864.1">
    <property type="nucleotide sequence ID" value="NZ_CM001439.1"/>
</dbReference>
<dbReference type="Proteomes" id="UP000004926">
    <property type="component" value="Chromosome"/>
</dbReference>
<gene>
    <name evidence="3" type="ORF">SacmaDRAFT_1195</name>
</gene>
<keyword evidence="4" id="KW-1185">Reference proteome</keyword>
<dbReference type="InterPro" id="IPR020904">
    <property type="entry name" value="Sc_DH/Rdtase_CS"/>
</dbReference>
<accession>H5WXE9</accession>
<dbReference type="NCBIfam" id="NF040491">
    <property type="entry name" value="SDR_subfam_4"/>
    <property type="match status" value="1"/>
</dbReference>
<evidence type="ECO:0000313" key="3">
    <source>
        <dbReference type="EMBL" id="EHR49478.1"/>
    </source>
</evidence>
<dbReference type="PRINTS" id="PR00080">
    <property type="entry name" value="SDRFAMILY"/>
</dbReference>
<dbReference type="HOGENOM" id="CLU_010194_1_0_11"/>
<protein>
    <submittedName>
        <fullName evidence="3">Short-chain alcohol dehydrogenase like protein</fullName>
    </submittedName>
</protein>
<dbReference type="PANTHER" id="PTHR24321:SF8">
    <property type="entry name" value="ESTRADIOL 17-BETA-DEHYDROGENASE 8-RELATED"/>
    <property type="match status" value="1"/>
</dbReference>
<evidence type="ECO:0000313" key="4">
    <source>
        <dbReference type="Proteomes" id="UP000004926"/>
    </source>
</evidence>
<dbReference type="GO" id="GO:0016491">
    <property type="term" value="F:oxidoreductase activity"/>
    <property type="evidence" value="ECO:0007669"/>
    <property type="project" value="UniProtKB-KW"/>
</dbReference>
<dbReference type="eggNOG" id="COG1028">
    <property type="taxonomic scope" value="Bacteria"/>
</dbReference>
<dbReference type="InterPro" id="IPR036291">
    <property type="entry name" value="NAD(P)-bd_dom_sf"/>
</dbReference>
<dbReference type="SUPFAM" id="SSF51735">
    <property type="entry name" value="NAD(P)-binding Rossmann-fold domains"/>
    <property type="match status" value="1"/>
</dbReference>
<dbReference type="AlphaFoldDB" id="H5WXE9"/>
<dbReference type="Gene3D" id="3.40.50.720">
    <property type="entry name" value="NAD(P)-binding Rossmann-like Domain"/>
    <property type="match status" value="1"/>
</dbReference>
<proteinExistence type="inferred from homology"/>
<name>H5WXE9_9PSEU</name>
<dbReference type="PROSITE" id="PS00061">
    <property type="entry name" value="ADH_SHORT"/>
    <property type="match status" value="1"/>
</dbReference>
<dbReference type="InterPro" id="IPR002347">
    <property type="entry name" value="SDR_fam"/>
</dbReference>
<evidence type="ECO:0000256" key="2">
    <source>
        <dbReference type="ARBA" id="ARBA00023002"/>
    </source>
</evidence>
<reference evidence="3 4" key="1">
    <citation type="journal article" date="2012" name="Stand. Genomic Sci.">
        <title>Genome sequence of the ocean sediment bacterium Saccharomonospora marina type strain (XMU15(T)).</title>
        <authorList>
            <person name="Klenk H.P."/>
            <person name="Lu M."/>
            <person name="Lucas S."/>
            <person name="Lapidus A."/>
            <person name="Copeland A."/>
            <person name="Pitluck S."/>
            <person name="Goodwin L.A."/>
            <person name="Han C."/>
            <person name="Tapia R."/>
            <person name="Brambilla E.M."/>
            <person name="Potter G."/>
            <person name="Land M."/>
            <person name="Ivanova N."/>
            <person name="Rohde M."/>
            <person name="Goker M."/>
            <person name="Detter J.C."/>
            <person name="Li W.J."/>
            <person name="Kyrpides N.C."/>
            <person name="Woyke T."/>
        </authorList>
    </citation>
    <scope>NUCLEOTIDE SEQUENCE [LARGE SCALE GENOMIC DNA]</scope>
    <source>
        <strain evidence="3 4">XMU15</strain>
    </source>
</reference>
<dbReference type="EMBL" id="CM001439">
    <property type="protein sequence ID" value="EHR49478.1"/>
    <property type="molecule type" value="Genomic_DNA"/>
</dbReference>
<dbReference type="Pfam" id="PF13561">
    <property type="entry name" value="adh_short_C2"/>
    <property type="match status" value="1"/>
</dbReference>
<dbReference type="NCBIfam" id="TIGR04504">
    <property type="entry name" value="SDR_subfam_2"/>
    <property type="match status" value="1"/>
</dbReference>